<dbReference type="STRING" id="907348.TresaDRAFT_0138"/>
<accession>H7EP32</accession>
<comment type="caution">
    <text evidence="1">The sequence shown here is derived from an EMBL/GenBank/DDBJ whole genome shotgun (WGS) entry which is preliminary data.</text>
</comment>
<organism evidence="1 2">
    <name type="scientific">Treponema saccharophilum DSM 2985</name>
    <dbReference type="NCBI Taxonomy" id="907348"/>
    <lineage>
        <taxon>Bacteria</taxon>
        <taxon>Pseudomonadati</taxon>
        <taxon>Spirochaetota</taxon>
        <taxon>Spirochaetia</taxon>
        <taxon>Spirochaetales</taxon>
        <taxon>Treponemataceae</taxon>
        <taxon>Treponema</taxon>
    </lineage>
</organism>
<dbReference type="Pfam" id="PF19775">
    <property type="entry name" value="DUF6261"/>
    <property type="match status" value="1"/>
</dbReference>
<dbReference type="eggNOG" id="ENOG503286U">
    <property type="taxonomic scope" value="Bacteria"/>
</dbReference>
<keyword evidence="2" id="KW-1185">Reference proteome</keyword>
<reference evidence="1 2" key="1">
    <citation type="submission" date="2011-09" db="EMBL/GenBank/DDBJ databases">
        <title>The draft genome of Treponema saccharophilum DSM 2985.</title>
        <authorList>
            <consortium name="US DOE Joint Genome Institute (JGI-PGF)"/>
            <person name="Lucas S."/>
            <person name="Copeland A."/>
            <person name="Lapidus A."/>
            <person name="Glavina del Rio T."/>
            <person name="Dalin E."/>
            <person name="Tice H."/>
            <person name="Bruce D."/>
            <person name="Goodwin L."/>
            <person name="Pitluck S."/>
            <person name="Peters L."/>
            <person name="Kyrpides N."/>
            <person name="Mavromatis K."/>
            <person name="Ivanova N."/>
            <person name="Markowitz V."/>
            <person name="Cheng J.-F."/>
            <person name="Hugenholtz P."/>
            <person name="Woyke T."/>
            <person name="Wu D."/>
            <person name="Gronow S."/>
            <person name="Wellnitz S."/>
            <person name="Brambilla E."/>
            <person name="Klenk H.-P."/>
            <person name="Eisen J.A."/>
        </authorList>
    </citation>
    <scope>NUCLEOTIDE SEQUENCE [LARGE SCALE GENOMIC DNA]</scope>
    <source>
        <strain evidence="1 2">DSM 2985</strain>
    </source>
</reference>
<name>H7EP32_9SPIR</name>
<gene>
    <name evidence="1" type="ORF">TresaDRAFT_0138</name>
</gene>
<dbReference type="InterPro" id="IPR046228">
    <property type="entry name" value="DUF6261"/>
</dbReference>
<protein>
    <submittedName>
        <fullName evidence="1">Uncharacterized protein</fullName>
    </submittedName>
</protein>
<sequence>MCRASLRRGLVCTKQARLARFGRGLHNICKAAVGTGGLCTKCAALTYSGRRLHKIRSAPTTLAGIAQNKEEYKNMNRLTYSLKNTELDGLTDSIVRAFKADAKAALDQFIAKVMEEIEKLSGAITTAILQDKTASNLEAADGVRDEALRTLGTVLSGYAALPVEAKKAAAAPLKAVWDKYSKAGILNASYTSESSLVESLLEELGAESLAENRAALDGVAEAISAVRDAQTNFALENDAYVKALNNKAAAASSYKKPLLALINDKLVPYLNAMQIAGNENCADFAKSVETEIARINDAVAKRGKK</sequence>
<proteinExistence type="predicted"/>
<evidence type="ECO:0000313" key="2">
    <source>
        <dbReference type="Proteomes" id="UP000003571"/>
    </source>
</evidence>
<evidence type="ECO:0000313" key="1">
    <source>
        <dbReference type="EMBL" id="EIC00665.1"/>
    </source>
</evidence>
<dbReference type="AlphaFoldDB" id="H7EP32"/>
<dbReference type="EMBL" id="AGRW01000054">
    <property type="protein sequence ID" value="EIC00665.1"/>
    <property type="molecule type" value="Genomic_DNA"/>
</dbReference>
<dbReference type="Proteomes" id="UP000003571">
    <property type="component" value="Unassembled WGS sequence"/>
</dbReference>
<dbReference type="PATRIC" id="fig|907348.3.peg.2722"/>